<organism evidence="5 6">
    <name type="scientific">Megasphaera elsdenii</name>
    <dbReference type="NCBI Taxonomy" id="907"/>
    <lineage>
        <taxon>Bacteria</taxon>
        <taxon>Bacillati</taxon>
        <taxon>Bacillota</taxon>
        <taxon>Negativicutes</taxon>
        <taxon>Veillonellales</taxon>
        <taxon>Veillonellaceae</taxon>
        <taxon>Megasphaera</taxon>
    </lineage>
</organism>
<dbReference type="InterPro" id="IPR000847">
    <property type="entry name" value="LysR_HTH_N"/>
</dbReference>
<accession>A0A1M6N1V5</accession>
<keyword evidence="2" id="KW-0805">Transcription regulation</keyword>
<dbReference type="PRINTS" id="PR00039">
    <property type="entry name" value="HTHLYSR"/>
</dbReference>
<dbReference type="Gene3D" id="3.40.190.290">
    <property type="match status" value="1"/>
</dbReference>
<dbReference type="PROSITE" id="PS50931">
    <property type="entry name" value="HTH_LYSR"/>
    <property type="match status" value="1"/>
</dbReference>
<gene>
    <name evidence="5" type="ORF">C6Y28_08550</name>
</gene>
<evidence type="ECO:0000256" key="2">
    <source>
        <dbReference type="ARBA" id="ARBA00023015"/>
    </source>
</evidence>
<name>A0A1M6N1V5_MEGEL</name>
<dbReference type="PANTHER" id="PTHR30126">
    <property type="entry name" value="HTH-TYPE TRANSCRIPTIONAL REGULATOR"/>
    <property type="match status" value="1"/>
</dbReference>
<dbReference type="GO" id="GO:0003700">
    <property type="term" value="F:DNA-binding transcription factor activity"/>
    <property type="evidence" value="ECO:0007669"/>
    <property type="project" value="InterPro"/>
</dbReference>
<dbReference type="SUPFAM" id="SSF46785">
    <property type="entry name" value="Winged helix' DNA-binding domain"/>
    <property type="match status" value="1"/>
</dbReference>
<dbReference type="FunFam" id="1.10.10.10:FF:000001">
    <property type="entry name" value="LysR family transcriptional regulator"/>
    <property type="match status" value="1"/>
</dbReference>
<dbReference type="RefSeq" id="WP_027895128.1">
    <property type="nucleotide sequence ID" value="NZ_AP031433.1"/>
</dbReference>
<evidence type="ECO:0000256" key="4">
    <source>
        <dbReference type="ARBA" id="ARBA00023163"/>
    </source>
</evidence>
<dbReference type="Pfam" id="PF00126">
    <property type="entry name" value="HTH_1"/>
    <property type="match status" value="1"/>
</dbReference>
<dbReference type="OrthoDB" id="1631201at2"/>
<keyword evidence="3" id="KW-0238">DNA-binding</keyword>
<keyword evidence="4" id="KW-0804">Transcription</keyword>
<evidence type="ECO:0000313" key="5">
    <source>
        <dbReference type="EMBL" id="AVO27653.1"/>
    </source>
</evidence>
<sequence length="297" mass="34368">MDLPSIQQLRNFVIYGKYGNFTTAANAANITQSAFSAQMKKLEDLVGVRLIERSNRGSHLTPAGKLFYTKIARILGELEEAMSELPGRMGKTQPLSVGIMLSLGDVHMNRHLAYFQEHHSGASFRVYNLEVREMIQWLKEDRLDIVSLFYLPALHLEEYEKVFFGIENLVYYGPNLKLPEHAVTPQYVASQPLAQYSPQYEMNRYINHYFTSHACPPQETQAWFSTPYAMMNYCQQNRIGAILPERFLQAMGIAEGYCELEPPLRLPCYLVYKKDNPKYATIQVFVDYIRRVYHIKK</sequence>
<comment type="similarity">
    <text evidence="1">Belongs to the LysR transcriptional regulatory family.</text>
</comment>
<evidence type="ECO:0000256" key="1">
    <source>
        <dbReference type="ARBA" id="ARBA00009437"/>
    </source>
</evidence>
<reference evidence="5 6" key="1">
    <citation type="journal article" date="2018" name="Genome Announc.">
        <title>Complete genomes of two Megasphaera elsdenii strains, NCIMB 702410 and ATCC 25940.</title>
        <authorList>
            <person name="Hatmaker E.A."/>
            <person name="O'Dell K."/>
            <person name="Riley L.A."/>
            <person name="Klingeman D.M."/>
            <person name="Guss A.M."/>
        </authorList>
    </citation>
    <scope>NUCLEOTIDE SEQUENCE [LARGE SCALE GENOMIC DNA]</scope>
    <source>
        <strain evidence="5 6">NCIMB702410</strain>
    </source>
</reference>
<dbReference type="AlphaFoldDB" id="A0A1M6N1V5"/>
<dbReference type="Proteomes" id="UP000238358">
    <property type="component" value="Chromosome"/>
</dbReference>
<evidence type="ECO:0000256" key="3">
    <source>
        <dbReference type="ARBA" id="ARBA00023125"/>
    </source>
</evidence>
<dbReference type="InterPro" id="IPR036390">
    <property type="entry name" value="WH_DNA-bd_sf"/>
</dbReference>
<dbReference type="SUPFAM" id="SSF53850">
    <property type="entry name" value="Periplasmic binding protein-like II"/>
    <property type="match status" value="1"/>
</dbReference>
<dbReference type="InterPro" id="IPR005119">
    <property type="entry name" value="LysR_subst-bd"/>
</dbReference>
<proteinExistence type="inferred from homology"/>
<dbReference type="Gene3D" id="1.10.10.10">
    <property type="entry name" value="Winged helix-like DNA-binding domain superfamily/Winged helix DNA-binding domain"/>
    <property type="match status" value="1"/>
</dbReference>
<dbReference type="Pfam" id="PF03466">
    <property type="entry name" value="LysR_substrate"/>
    <property type="match status" value="1"/>
</dbReference>
<dbReference type="CDD" id="cd05466">
    <property type="entry name" value="PBP2_LTTR_substrate"/>
    <property type="match status" value="1"/>
</dbReference>
<dbReference type="PANTHER" id="PTHR30126:SF40">
    <property type="entry name" value="HTH-TYPE TRANSCRIPTIONAL REGULATOR GLTR"/>
    <property type="match status" value="1"/>
</dbReference>
<dbReference type="GO" id="GO:0000976">
    <property type="term" value="F:transcription cis-regulatory region binding"/>
    <property type="evidence" value="ECO:0007669"/>
    <property type="project" value="TreeGrafter"/>
</dbReference>
<evidence type="ECO:0000313" key="6">
    <source>
        <dbReference type="Proteomes" id="UP000238358"/>
    </source>
</evidence>
<dbReference type="EMBL" id="CP027569">
    <property type="protein sequence ID" value="AVO27653.1"/>
    <property type="molecule type" value="Genomic_DNA"/>
</dbReference>
<dbReference type="InterPro" id="IPR036388">
    <property type="entry name" value="WH-like_DNA-bd_sf"/>
</dbReference>
<protein>
    <submittedName>
        <fullName evidence="5">LysR family transcriptional regulator</fullName>
    </submittedName>
</protein>